<feature type="compositionally biased region" description="Polar residues" evidence="1">
    <location>
        <begin position="7"/>
        <end position="17"/>
    </location>
</feature>
<reference evidence="2 3" key="1">
    <citation type="submission" date="2014-04" db="EMBL/GenBank/DDBJ databases">
        <authorList>
            <consortium name="DOE Joint Genome Institute"/>
            <person name="Kuo A."/>
            <person name="Kohler A."/>
            <person name="Costa M.D."/>
            <person name="Nagy L.G."/>
            <person name="Floudas D."/>
            <person name="Copeland A."/>
            <person name="Barry K.W."/>
            <person name="Cichocki N."/>
            <person name="Veneault-Fourrey C."/>
            <person name="LaButti K."/>
            <person name="Lindquist E.A."/>
            <person name="Lipzen A."/>
            <person name="Lundell T."/>
            <person name="Morin E."/>
            <person name="Murat C."/>
            <person name="Sun H."/>
            <person name="Tunlid A."/>
            <person name="Henrissat B."/>
            <person name="Grigoriev I.V."/>
            <person name="Hibbett D.S."/>
            <person name="Martin F."/>
            <person name="Nordberg H.P."/>
            <person name="Cantor M.N."/>
            <person name="Hua S.X."/>
        </authorList>
    </citation>
    <scope>NUCLEOTIDE SEQUENCE [LARGE SCALE GENOMIC DNA]</scope>
    <source>
        <strain evidence="2 3">Marx 270</strain>
    </source>
</reference>
<dbReference type="EMBL" id="KN831948">
    <property type="protein sequence ID" value="KIO12094.1"/>
    <property type="molecule type" value="Genomic_DNA"/>
</dbReference>
<dbReference type="Proteomes" id="UP000054217">
    <property type="component" value="Unassembled WGS sequence"/>
</dbReference>
<sequence length="302" mass="32992">MDDSTDLHTQVLQNHKIPTTKMAPPPEEDQVKGALMEEDTGEAEEVEVNVPTDKGSQHPDDGASQLPDDEVDQDESESSLPPSSPPAEDSSSDAKDEFPPCHPGHHVEHKPKSEGKSRAMDVDNSDIASQDDHEHAQNVKFRKTGNLSHAALDEIHDFATKSPRDILVAAGLSVKPSHTKLNKANLFCSWYWATQPKPDGINNIIMAEYNQLMKDIPKDDTVARKEKLKAIYEWSESSSAVPTNKSVKSIAVRVHNVKTQFSGLAEAWLTLEDIEIAGVVMYVGQAPAGRQTSGIFGGSDII</sequence>
<feature type="compositionally biased region" description="Basic and acidic residues" evidence="1">
    <location>
        <begin position="110"/>
        <end position="120"/>
    </location>
</feature>
<accession>A0A0C3PTN7</accession>
<reference evidence="3" key="2">
    <citation type="submission" date="2015-01" db="EMBL/GenBank/DDBJ databases">
        <title>Evolutionary Origins and Diversification of the Mycorrhizal Mutualists.</title>
        <authorList>
            <consortium name="DOE Joint Genome Institute"/>
            <consortium name="Mycorrhizal Genomics Consortium"/>
            <person name="Kohler A."/>
            <person name="Kuo A."/>
            <person name="Nagy L.G."/>
            <person name="Floudas D."/>
            <person name="Copeland A."/>
            <person name="Barry K.W."/>
            <person name="Cichocki N."/>
            <person name="Veneault-Fourrey C."/>
            <person name="LaButti K."/>
            <person name="Lindquist E.A."/>
            <person name="Lipzen A."/>
            <person name="Lundell T."/>
            <person name="Morin E."/>
            <person name="Murat C."/>
            <person name="Riley R."/>
            <person name="Ohm R."/>
            <person name="Sun H."/>
            <person name="Tunlid A."/>
            <person name="Henrissat B."/>
            <person name="Grigoriev I.V."/>
            <person name="Hibbett D.S."/>
            <person name="Martin F."/>
        </authorList>
    </citation>
    <scope>NUCLEOTIDE SEQUENCE [LARGE SCALE GENOMIC DNA]</scope>
    <source>
        <strain evidence="3">Marx 270</strain>
    </source>
</reference>
<dbReference type="OrthoDB" id="2689409at2759"/>
<protein>
    <submittedName>
        <fullName evidence="2">Uncharacterized protein</fullName>
    </submittedName>
</protein>
<dbReference type="InParanoid" id="A0A0C3PTN7"/>
<feature type="compositionally biased region" description="Acidic residues" evidence="1">
    <location>
        <begin position="36"/>
        <end position="47"/>
    </location>
</feature>
<keyword evidence="3" id="KW-1185">Reference proteome</keyword>
<feature type="compositionally biased region" description="Acidic residues" evidence="1">
    <location>
        <begin position="67"/>
        <end position="77"/>
    </location>
</feature>
<evidence type="ECO:0000313" key="3">
    <source>
        <dbReference type="Proteomes" id="UP000054217"/>
    </source>
</evidence>
<name>A0A0C3PTN7_PISTI</name>
<proteinExistence type="predicted"/>
<evidence type="ECO:0000256" key="1">
    <source>
        <dbReference type="SAM" id="MobiDB-lite"/>
    </source>
</evidence>
<dbReference type="AlphaFoldDB" id="A0A0C3PTN7"/>
<evidence type="ECO:0000313" key="2">
    <source>
        <dbReference type="EMBL" id="KIO12094.1"/>
    </source>
</evidence>
<feature type="region of interest" description="Disordered" evidence="1">
    <location>
        <begin position="1"/>
        <end position="120"/>
    </location>
</feature>
<dbReference type="HOGENOM" id="CLU_060381_0_0_1"/>
<gene>
    <name evidence="2" type="ORF">M404DRAFT_19927</name>
</gene>
<organism evidence="2 3">
    <name type="scientific">Pisolithus tinctorius Marx 270</name>
    <dbReference type="NCBI Taxonomy" id="870435"/>
    <lineage>
        <taxon>Eukaryota</taxon>
        <taxon>Fungi</taxon>
        <taxon>Dikarya</taxon>
        <taxon>Basidiomycota</taxon>
        <taxon>Agaricomycotina</taxon>
        <taxon>Agaricomycetes</taxon>
        <taxon>Agaricomycetidae</taxon>
        <taxon>Boletales</taxon>
        <taxon>Sclerodermatineae</taxon>
        <taxon>Pisolithaceae</taxon>
        <taxon>Pisolithus</taxon>
    </lineage>
</organism>
<feature type="compositionally biased region" description="Low complexity" evidence="1">
    <location>
        <begin position="78"/>
        <end position="89"/>
    </location>
</feature>